<dbReference type="PANTHER" id="PTHR38733">
    <property type="entry name" value="PROTEIN MCRC"/>
    <property type="match status" value="1"/>
</dbReference>
<dbReference type="REBASE" id="17608">
    <property type="entry name" value="RpaB5McrBCP"/>
</dbReference>
<proteinExistence type="predicted"/>
<dbReference type="Pfam" id="PF10117">
    <property type="entry name" value="McrBC"/>
    <property type="match status" value="1"/>
</dbReference>
<name>Q139N0_RHOPS</name>
<reference evidence="1 2" key="1">
    <citation type="submission" date="2006-03" db="EMBL/GenBank/DDBJ databases">
        <title>Complete sequence of Rhodopseudomonas palustris BisB5.</title>
        <authorList>
            <consortium name="US DOE Joint Genome Institute"/>
            <person name="Copeland A."/>
            <person name="Lucas S."/>
            <person name="Lapidus A."/>
            <person name="Barry K."/>
            <person name="Detter J.C."/>
            <person name="Glavina del Rio T."/>
            <person name="Hammon N."/>
            <person name="Israni S."/>
            <person name="Dalin E."/>
            <person name="Tice H."/>
            <person name="Pitluck S."/>
            <person name="Chain P."/>
            <person name="Malfatti S."/>
            <person name="Shin M."/>
            <person name="Vergez L."/>
            <person name="Schmutz J."/>
            <person name="Larimer F."/>
            <person name="Land M."/>
            <person name="Hauser L."/>
            <person name="Pelletier D.A."/>
            <person name="Kyrpides N."/>
            <person name="Lykidis A."/>
            <person name="Oda Y."/>
            <person name="Harwood C.S."/>
            <person name="Richardson P."/>
        </authorList>
    </citation>
    <scope>NUCLEOTIDE SEQUENCE [LARGE SCALE GENOMIC DNA]</scope>
    <source>
        <strain evidence="1 2">BisB5</strain>
    </source>
</reference>
<dbReference type="InterPro" id="IPR019292">
    <property type="entry name" value="McrC"/>
</dbReference>
<accession>Q139N0</accession>
<dbReference type="Proteomes" id="UP000001818">
    <property type="component" value="Chromosome"/>
</dbReference>
<evidence type="ECO:0008006" key="3">
    <source>
        <dbReference type="Google" id="ProtNLM"/>
    </source>
</evidence>
<dbReference type="KEGG" id="rpd:RPD_1974"/>
<dbReference type="eggNOG" id="COG4268">
    <property type="taxonomic scope" value="Bacteria"/>
</dbReference>
<dbReference type="HOGENOM" id="CLU_049029_0_0_5"/>
<gene>
    <name evidence="1" type="ordered locus">RPD_1974</name>
</gene>
<organism evidence="1 2">
    <name type="scientific">Rhodopseudomonas palustris (strain BisB5)</name>
    <dbReference type="NCBI Taxonomy" id="316057"/>
    <lineage>
        <taxon>Bacteria</taxon>
        <taxon>Pseudomonadati</taxon>
        <taxon>Pseudomonadota</taxon>
        <taxon>Alphaproteobacteria</taxon>
        <taxon>Hyphomicrobiales</taxon>
        <taxon>Nitrobacteraceae</taxon>
        <taxon>Rhodopseudomonas</taxon>
    </lineage>
</organism>
<sequence length="434" mass="48691">MTARPEPDGKIVYSVLSRQAFELDLADVTLDGRLEILPHVEERGLLFLQFRKSKLIVTPGAYIGLVPLTRKIAFDVRPKFPVSNLARVIDTSKRQLNSIPGADRSYLANDLSGGSVLNFLAANLVDALRPIAARGLHKEYSCRSETTSHPRGRIEIAGTMRGWSRGQFHKVQAQRFDQTSDLPVNRILKAALESVLKLMWPHSTESRRLIVRANASFLEFPQLVGSCKPLDLAESQAILAARSLPADRIYYYRAIEIALLILSSRGISLQEEGVDVLLDSFIINFDDLFEEYLRRVLQARAPNLLSVKDGNFEGKRQLFEDRKDQPAQPDVVLTWQPTSVNVVGEIKYKDRPSRDDINQAITYALCYNTKCAVLIHQCRSGESRGLRHHGTIRGIRLENYAFDLGAANLDAEEEAFATAMFDLVRMQLSENVAA</sequence>
<dbReference type="STRING" id="316057.RPD_1974"/>
<dbReference type="PANTHER" id="PTHR38733:SF1">
    <property type="entry name" value="TYPE IV METHYL-DIRECTED RESTRICTION ENZYME ECOKMCRBC"/>
    <property type="match status" value="1"/>
</dbReference>
<dbReference type="AlphaFoldDB" id="Q139N0"/>
<evidence type="ECO:0000313" key="2">
    <source>
        <dbReference type="Proteomes" id="UP000001818"/>
    </source>
</evidence>
<evidence type="ECO:0000313" key="1">
    <source>
        <dbReference type="EMBL" id="ABE39209.1"/>
    </source>
</evidence>
<protein>
    <recommendedName>
        <fullName evidence="3">Restriction endonuclease</fullName>
    </recommendedName>
</protein>
<dbReference type="BioCyc" id="RPAL316057:RPD_RS22510-MONOMER"/>
<dbReference type="EMBL" id="CP000283">
    <property type="protein sequence ID" value="ABE39209.1"/>
    <property type="molecule type" value="Genomic_DNA"/>
</dbReference>